<organism evidence="2 3">
    <name type="scientific">Klebsiella pneumoniae</name>
    <dbReference type="NCBI Taxonomy" id="573"/>
    <lineage>
        <taxon>Bacteria</taxon>
        <taxon>Pseudomonadati</taxon>
        <taxon>Pseudomonadota</taxon>
        <taxon>Gammaproteobacteria</taxon>
        <taxon>Enterobacterales</taxon>
        <taxon>Enterobacteriaceae</taxon>
        <taxon>Klebsiella/Raoultella group</taxon>
        <taxon>Klebsiella</taxon>
        <taxon>Klebsiella pneumoniae complex</taxon>
    </lineage>
</organism>
<feature type="domain" description="Dit-like phage tail protein N-terminal" evidence="1">
    <location>
        <begin position="21"/>
        <end position="160"/>
    </location>
</feature>
<dbReference type="Pfam" id="PF21821">
    <property type="entry name" value="Dit_like"/>
    <property type="match status" value="1"/>
</dbReference>
<dbReference type="AlphaFoldDB" id="A0A2X3D2L5"/>
<dbReference type="InterPro" id="IPR048494">
    <property type="entry name" value="Dit-like_N"/>
</dbReference>
<evidence type="ECO:0000313" key="2">
    <source>
        <dbReference type="EMBL" id="SQC19827.1"/>
    </source>
</evidence>
<accession>A0A2X3D2L5</accession>
<reference evidence="2 3" key="1">
    <citation type="submission" date="2018-06" db="EMBL/GenBank/DDBJ databases">
        <authorList>
            <consortium name="Pathogen Informatics"/>
            <person name="Doyle S."/>
        </authorList>
    </citation>
    <scope>NUCLEOTIDE SEQUENCE [LARGE SCALE GENOMIC DNA]</scope>
    <source>
        <strain evidence="2 3">NCTC9645</strain>
    </source>
</reference>
<sequence>MDILSVLFSQQTRKIGVIVPSVAISEKHNDTLEITEHPVERPTAEGAGFISDHAYRRPSEVTMELGFAGGGSLLDGVDTTQMFDLSSGLSLGDSPRDVYQKLLNLQRDRLPFDVTTGKRQYQNMLIKSLDVTTDKISENVLMCVLTLREVIITQTHSITVADKSDMADGVSTAPVQDAGVKSPKAANESLLFQAQGGANALFGIFNRGAG</sequence>
<protein>
    <submittedName>
        <fullName evidence="2">Bacteriophage protein</fullName>
    </submittedName>
</protein>
<gene>
    <name evidence="2" type="ORF">NCTC9645_01308</name>
</gene>
<evidence type="ECO:0000313" key="3">
    <source>
        <dbReference type="Proteomes" id="UP000250675"/>
    </source>
</evidence>
<name>A0A2X3D2L5_KLEPN</name>
<dbReference type="EMBL" id="UASO01000004">
    <property type="protein sequence ID" value="SQC19827.1"/>
    <property type="molecule type" value="Genomic_DNA"/>
</dbReference>
<dbReference type="Proteomes" id="UP000250675">
    <property type="component" value="Unassembled WGS sequence"/>
</dbReference>
<proteinExistence type="predicted"/>
<evidence type="ECO:0000259" key="1">
    <source>
        <dbReference type="Pfam" id="PF21821"/>
    </source>
</evidence>